<evidence type="ECO:0000313" key="2">
    <source>
        <dbReference type="EMBL" id="MEQ2225976.1"/>
    </source>
</evidence>
<name>A0ABV0SZQ8_9TELE</name>
<evidence type="ECO:0000313" key="3">
    <source>
        <dbReference type="Proteomes" id="UP001482620"/>
    </source>
</evidence>
<sequence length="100" mass="10821">MSASTEGCGNYTDQKDSVCGSFARVAATDGQLKPSGGRNFSKACYVSGNTLFHLGLGNNIGTRVRRTLTAGREHNRTKMSSKGMTRPHGSWLIQQEKDLI</sequence>
<keyword evidence="3" id="KW-1185">Reference proteome</keyword>
<protein>
    <submittedName>
        <fullName evidence="2">Uncharacterized protein</fullName>
    </submittedName>
</protein>
<proteinExistence type="predicted"/>
<comment type="caution">
    <text evidence="2">The sequence shown here is derived from an EMBL/GenBank/DDBJ whole genome shotgun (WGS) entry which is preliminary data.</text>
</comment>
<evidence type="ECO:0000256" key="1">
    <source>
        <dbReference type="SAM" id="MobiDB-lite"/>
    </source>
</evidence>
<reference evidence="2 3" key="1">
    <citation type="submission" date="2021-06" db="EMBL/GenBank/DDBJ databases">
        <authorList>
            <person name="Palmer J.M."/>
        </authorList>
    </citation>
    <scope>NUCLEOTIDE SEQUENCE [LARGE SCALE GENOMIC DNA]</scope>
    <source>
        <strain evidence="3">if_2019</strain>
        <tissue evidence="2">Muscle</tissue>
    </source>
</reference>
<feature type="region of interest" description="Disordered" evidence="1">
    <location>
        <begin position="68"/>
        <end position="100"/>
    </location>
</feature>
<organism evidence="2 3">
    <name type="scientific">Ilyodon furcidens</name>
    <name type="common">goldbreast splitfin</name>
    <dbReference type="NCBI Taxonomy" id="33524"/>
    <lineage>
        <taxon>Eukaryota</taxon>
        <taxon>Metazoa</taxon>
        <taxon>Chordata</taxon>
        <taxon>Craniata</taxon>
        <taxon>Vertebrata</taxon>
        <taxon>Euteleostomi</taxon>
        <taxon>Actinopterygii</taxon>
        <taxon>Neopterygii</taxon>
        <taxon>Teleostei</taxon>
        <taxon>Neoteleostei</taxon>
        <taxon>Acanthomorphata</taxon>
        <taxon>Ovalentaria</taxon>
        <taxon>Atherinomorphae</taxon>
        <taxon>Cyprinodontiformes</taxon>
        <taxon>Goodeidae</taxon>
        <taxon>Ilyodon</taxon>
    </lineage>
</organism>
<gene>
    <name evidence="2" type="ORF">ILYODFUR_023067</name>
</gene>
<dbReference type="Proteomes" id="UP001482620">
    <property type="component" value="Unassembled WGS sequence"/>
</dbReference>
<accession>A0ABV0SZQ8</accession>
<dbReference type="EMBL" id="JAHRIQ010014185">
    <property type="protein sequence ID" value="MEQ2225976.1"/>
    <property type="molecule type" value="Genomic_DNA"/>
</dbReference>